<evidence type="ECO:0000256" key="3">
    <source>
        <dbReference type="ARBA" id="ARBA00023163"/>
    </source>
</evidence>
<name>A0ABP9BN09_9SPHI</name>
<accession>A0ABP9BN09</accession>
<keyword evidence="2" id="KW-0238">DNA-binding</keyword>
<reference evidence="6" key="1">
    <citation type="journal article" date="2019" name="Int. J. Syst. Evol. Microbiol.">
        <title>The Global Catalogue of Microorganisms (GCM) 10K type strain sequencing project: providing services to taxonomists for standard genome sequencing and annotation.</title>
        <authorList>
            <consortium name="The Broad Institute Genomics Platform"/>
            <consortium name="The Broad Institute Genome Sequencing Center for Infectious Disease"/>
            <person name="Wu L."/>
            <person name="Ma J."/>
        </authorList>
    </citation>
    <scope>NUCLEOTIDE SEQUENCE [LARGE SCALE GENOMIC DNA]</scope>
    <source>
        <strain evidence="6">JCM 18200</strain>
    </source>
</reference>
<dbReference type="RefSeq" id="WP_425571134.1">
    <property type="nucleotide sequence ID" value="NZ_BAABIQ010000039.1"/>
</dbReference>
<evidence type="ECO:0000313" key="6">
    <source>
        <dbReference type="Proteomes" id="UP001501411"/>
    </source>
</evidence>
<dbReference type="Proteomes" id="UP001501411">
    <property type="component" value="Unassembled WGS sequence"/>
</dbReference>
<dbReference type="PROSITE" id="PS00041">
    <property type="entry name" value="HTH_ARAC_FAMILY_1"/>
    <property type="match status" value="1"/>
</dbReference>
<dbReference type="PANTHER" id="PTHR43280:SF28">
    <property type="entry name" value="HTH-TYPE TRANSCRIPTIONAL ACTIVATOR RHAS"/>
    <property type="match status" value="1"/>
</dbReference>
<dbReference type="Gene3D" id="1.10.10.60">
    <property type="entry name" value="Homeodomain-like"/>
    <property type="match status" value="2"/>
</dbReference>
<keyword evidence="6" id="KW-1185">Reference proteome</keyword>
<evidence type="ECO:0000259" key="4">
    <source>
        <dbReference type="PROSITE" id="PS01124"/>
    </source>
</evidence>
<dbReference type="InterPro" id="IPR020449">
    <property type="entry name" value="Tscrpt_reg_AraC-type_HTH"/>
</dbReference>
<evidence type="ECO:0000313" key="5">
    <source>
        <dbReference type="EMBL" id="GAA4798022.1"/>
    </source>
</evidence>
<gene>
    <name evidence="5" type="ORF">GCM10023231_28330</name>
</gene>
<proteinExistence type="predicted"/>
<dbReference type="Pfam" id="PF12833">
    <property type="entry name" value="HTH_18"/>
    <property type="match status" value="1"/>
</dbReference>
<dbReference type="PANTHER" id="PTHR43280">
    <property type="entry name" value="ARAC-FAMILY TRANSCRIPTIONAL REGULATOR"/>
    <property type="match status" value="1"/>
</dbReference>
<dbReference type="SMART" id="SM00342">
    <property type="entry name" value="HTH_ARAC"/>
    <property type="match status" value="1"/>
</dbReference>
<keyword evidence="3" id="KW-0804">Transcription</keyword>
<dbReference type="EMBL" id="BAABIQ010000039">
    <property type="protein sequence ID" value="GAA4798022.1"/>
    <property type="molecule type" value="Genomic_DNA"/>
</dbReference>
<dbReference type="SUPFAM" id="SSF46689">
    <property type="entry name" value="Homeodomain-like"/>
    <property type="match status" value="2"/>
</dbReference>
<dbReference type="InterPro" id="IPR018060">
    <property type="entry name" value="HTH_AraC"/>
</dbReference>
<dbReference type="PROSITE" id="PS01124">
    <property type="entry name" value="HTH_ARAC_FAMILY_2"/>
    <property type="match status" value="1"/>
</dbReference>
<feature type="domain" description="HTH araC/xylS-type" evidence="4">
    <location>
        <begin position="26"/>
        <end position="123"/>
    </location>
</feature>
<protein>
    <recommendedName>
        <fullName evidence="4">HTH araC/xylS-type domain-containing protein</fullName>
    </recommendedName>
</protein>
<keyword evidence="1" id="KW-0805">Transcription regulation</keyword>
<evidence type="ECO:0000256" key="2">
    <source>
        <dbReference type="ARBA" id="ARBA00023125"/>
    </source>
</evidence>
<comment type="caution">
    <text evidence="5">The sequence shown here is derived from an EMBL/GenBank/DDBJ whole genome shotgun (WGS) entry which is preliminary data.</text>
</comment>
<dbReference type="InterPro" id="IPR018062">
    <property type="entry name" value="HTH_AraC-typ_CS"/>
</dbReference>
<organism evidence="5 6">
    <name type="scientific">Olivibacter ginsenosidimutans</name>
    <dbReference type="NCBI Taxonomy" id="1176537"/>
    <lineage>
        <taxon>Bacteria</taxon>
        <taxon>Pseudomonadati</taxon>
        <taxon>Bacteroidota</taxon>
        <taxon>Sphingobacteriia</taxon>
        <taxon>Sphingobacteriales</taxon>
        <taxon>Sphingobacteriaceae</taxon>
        <taxon>Olivibacter</taxon>
    </lineage>
</organism>
<dbReference type="InterPro" id="IPR009057">
    <property type="entry name" value="Homeodomain-like_sf"/>
</dbReference>
<sequence>MTPYLIEITRIKDICYANKGQINTVIGTRHYIDNHFDKDLSLDFLSNVRFTSKFHLLRLFKKYYGQTLRQYLIDKRIEQSKILLVRGTSVTDTCFEIGFESPSSFSTLFKSRVGLTPTEFQKKSNFHKA</sequence>
<dbReference type="PRINTS" id="PR00032">
    <property type="entry name" value="HTHARAC"/>
</dbReference>
<evidence type="ECO:0000256" key="1">
    <source>
        <dbReference type="ARBA" id="ARBA00023015"/>
    </source>
</evidence>